<sequence length="93" mass="10695">IEKDTTKRRNNNELEMATNNKETNRMPVREKVHSENAQQSTDSPQTTEKSENVTGQMQEIIQMMQPVLNRMQSSQERLQLLSQIVTICFGTNG</sequence>
<evidence type="ECO:0000313" key="2">
    <source>
        <dbReference type="EMBL" id="KAJ9600386.1"/>
    </source>
</evidence>
<feature type="region of interest" description="Disordered" evidence="1">
    <location>
        <begin position="1"/>
        <end position="53"/>
    </location>
</feature>
<name>A0AAD8ES76_DIPPU</name>
<evidence type="ECO:0000256" key="1">
    <source>
        <dbReference type="SAM" id="MobiDB-lite"/>
    </source>
</evidence>
<dbReference type="AlphaFoldDB" id="A0AAD8ES76"/>
<protein>
    <submittedName>
        <fullName evidence="2">Uncharacterized protein</fullName>
    </submittedName>
</protein>
<keyword evidence="3" id="KW-1185">Reference proteome</keyword>
<organism evidence="2 3">
    <name type="scientific">Diploptera punctata</name>
    <name type="common">Pacific beetle cockroach</name>
    <dbReference type="NCBI Taxonomy" id="6984"/>
    <lineage>
        <taxon>Eukaryota</taxon>
        <taxon>Metazoa</taxon>
        <taxon>Ecdysozoa</taxon>
        <taxon>Arthropoda</taxon>
        <taxon>Hexapoda</taxon>
        <taxon>Insecta</taxon>
        <taxon>Pterygota</taxon>
        <taxon>Neoptera</taxon>
        <taxon>Polyneoptera</taxon>
        <taxon>Dictyoptera</taxon>
        <taxon>Blattodea</taxon>
        <taxon>Blaberoidea</taxon>
        <taxon>Blaberidae</taxon>
        <taxon>Diplopterinae</taxon>
        <taxon>Diploptera</taxon>
    </lineage>
</organism>
<gene>
    <name evidence="2" type="ORF">L9F63_009314</name>
</gene>
<proteinExistence type="predicted"/>
<reference evidence="2" key="2">
    <citation type="submission" date="2023-05" db="EMBL/GenBank/DDBJ databases">
        <authorList>
            <person name="Fouks B."/>
        </authorList>
    </citation>
    <scope>NUCLEOTIDE SEQUENCE</scope>
    <source>
        <strain evidence="2">Stay&amp;Tobe</strain>
        <tissue evidence="2">Testes</tissue>
    </source>
</reference>
<evidence type="ECO:0000313" key="3">
    <source>
        <dbReference type="Proteomes" id="UP001233999"/>
    </source>
</evidence>
<feature type="compositionally biased region" description="Basic and acidic residues" evidence="1">
    <location>
        <begin position="1"/>
        <end position="12"/>
    </location>
</feature>
<dbReference type="EMBL" id="JASPKZ010000424">
    <property type="protein sequence ID" value="KAJ9600386.1"/>
    <property type="molecule type" value="Genomic_DNA"/>
</dbReference>
<feature type="compositionally biased region" description="Polar residues" evidence="1">
    <location>
        <begin position="35"/>
        <end position="53"/>
    </location>
</feature>
<accession>A0AAD8ES76</accession>
<dbReference type="Proteomes" id="UP001233999">
    <property type="component" value="Unassembled WGS sequence"/>
</dbReference>
<feature type="compositionally biased region" description="Basic and acidic residues" evidence="1">
    <location>
        <begin position="22"/>
        <end position="34"/>
    </location>
</feature>
<feature type="non-terminal residue" evidence="2">
    <location>
        <position position="1"/>
    </location>
</feature>
<comment type="caution">
    <text evidence="2">The sequence shown here is derived from an EMBL/GenBank/DDBJ whole genome shotgun (WGS) entry which is preliminary data.</text>
</comment>
<reference evidence="2" key="1">
    <citation type="journal article" date="2023" name="IScience">
        <title>Live-bearing cockroach genome reveals convergent evolutionary mechanisms linked to viviparity in insects and beyond.</title>
        <authorList>
            <person name="Fouks B."/>
            <person name="Harrison M.C."/>
            <person name="Mikhailova A.A."/>
            <person name="Marchal E."/>
            <person name="English S."/>
            <person name="Carruthers M."/>
            <person name="Jennings E.C."/>
            <person name="Chiamaka E.L."/>
            <person name="Frigard R.A."/>
            <person name="Pippel M."/>
            <person name="Attardo G.M."/>
            <person name="Benoit J.B."/>
            <person name="Bornberg-Bauer E."/>
            <person name="Tobe S.S."/>
        </authorList>
    </citation>
    <scope>NUCLEOTIDE SEQUENCE</scope>
    <source>
        <strain evidence="2">Stay&amp;Tobe</strain>
    </source>
</reference>